<reference evidence="2 3" key="1">
    <citation type="journal article" date="2016" name="Genome Biol. Evol.">
        <title>Divergent and convergent evolution of fungal pathogenicity.</title>
        <authorList>
            <person name="Shang Y."/>
            <person name="Xiao G."/>
            <person name="Zheng P."/>
            <person name="Cen K."/>
            <person name="Zhan S."/>
            <person name="Wang C."/>
        </authorList>
    </citation>
    <scope>NUCLEOTIDE SEQUENCE [LARGE SCALE GENOMIC DNA]</scope>
    <source>
        <strain evidence="2 3">ARSEF 7405</strain>
    </source>
</reference>
<proteinExistence type="predicted"/>
<dbReference type="OrthoDB" id="10610245at2759"/>
<evidence type="ECO:0000313" key="2">
    <source>
        <dbReference type="EMBL" id="KZZ95038.1"/>
    </source>
</evidence>
<dbReference type="EMBL" id="AZGZ01000005">
    <property type="protein sequence ID" value="KZZ95038.1"/>
    <property type="molecule type" value="Genomic_DNA"/>
</dbReference>
<gene>
    <name evidence="2" type="ORF">AAP_01526</name>
</gene>
<feature type="region of interest" description="Disordered" evidence="1">
    <location>
        <begin position="130"/>
        <end position="177"/>
    </location>
</feature>
<accession>A0A168BAN9</accession>
<dbReference type="Proteomes" id="UP000242877">
    <property type="component" value="Unassembled WGS sequence"/>
</dbReference>
<feature type="region of interest" description="Disordered" evidence="1">
    <location>
        <begin position="203"/>
        <end position="225"/>
    </location>
</feature>
<organism evidence="2 3">
    <name type="scientific">Ascosphaera apis ARSEF 7405</name>
    <dbReference type="NCBI Taxonomy" id="392613"/>
    <lineage>
        <taxon>Eukaryota</taxon>
        <taxon>Fungi</taxon>
        <taxon>Dikarya</taxon>
        <taxon>Ascomycota</taxon>
        <taxon>Pezizomycotina</taxon>
        <taxon>Eurotiomycetes</taxon>
        <taxon>Eurotiomycetidae</taxon>
        <taxon>Onygenales</taxon>
        <taxon>Ascosphaeraceae</taxon>
        <taxon>Ascosphaera</taxon>
    </lineage>
</organism>
<evidence type="ECO:0000256" key="1">
    <source>
        <dbReference type="SAM" id="MobiDB-lite"/>
    </source>
</evidence>
<feature type="compositionally biased region" description="Low complexity" evidence="1">
    <location>
        <begin position="162"/>
        <end position="177"/>
    </location>
</feature>
<dbReference type="AlphaFoldDB" id="A0A168BAN9"/>
<feature type="region of interest" description="Disordered" evidence="1">
    <location>
        <begin position="80"/>
        <end position="111"/>
    </location>
</feature>
<comment type="caution">
    <text evidence="2">The sequence shown here is derived from an EMBL/GenBank/DDBJ whole genome shotgun (WGS) entry which is preliminary data.</text>
</comment>
<protein>
    <submittedName>
        <fullName evidence="2">Uncharacterized protein</fullName>
    </submittedName>
</protein>
<feature type="compositionally biased region" description="Low complexity" evidence="1">
    <location>
        <begin position="130"/>
        <end position="139"/>
    </location>
</feature>
<name>A0A168BAN9_9EURO</name>
<sequence length="225" mass="24450">MSMSNGGPHSASHNRDNRVRRPLRYYTVSYSHSQGRHVVRPDGIISDSEEIRDQISRTTQAFLARRAAASVVAQVNNNAPPVGSRHYHCRSRTDTTIGGELPPRSRPVAVSLPGDISMRRYISNHLAVRSASSSSSSGNSRGGVGNACQRNGSGAGLGSGSGRRQSPLSSSPSDENNMMFMMDEDAEIDSNERVDAMRMTQRFTNLTTNERGASMPHSLVRPSYS</sequence>
<evidence type="ECO:0000313" key="3">
    <source>
        <dbReference type="Proteomes" id="UP000242877"/>
    </source>
</evidence>
<dbReference type="VEuPathDB" id="FungiDB:AAP_01526"/>
<keyword evidence="3" id="KW-1185">Reference proteome</keyword>